<gene>
    <name evidence="1" type="ORF">GCM10007907_37030</name>
</gene>
<accession>A0ABQ5YLQ8</accession>
<dbReference type="EMBL" id="BSOG01000006">
    <property type="protein sequence ID" value="GLR14913.1"/>
    <property type="molecule type" value="Genomic_DNA"/>
</dbReference>
<dbReference type="RefSeq" id="WP_284197985.1">
    <property type="nucleotide sequence ID" value="NZ_BSOG01000006.1"/>
</dbReference>
<keyword evidence="2" id="KW-1185">Reference proteome</keyword>
<organism evidence="1 2">
    <name type="scientific">Chitinimonas prasina</name>
    <dbReference type="NCBI Taxonomy" id="1434937"/>
    <lineage>
        <taxon>Bacteria</taxon>
        <taxon>Pseudomonadati</taxon>
        <taxon>Pseudomonadota</taxon>
        <taxon>Betaproteobacteria</taxon>
        <taxon>Neisseriales</taxon>
        <taxon>Chitinibacteraceae</taxon>
        <taxon>Chitinimonas</taxon>
    </lineage>
</organism>
<evidence type="ECO:0000313" key="2">
    <source>
        <dbReference type="Proteomes" id="UP001156706"/>
    </source>
</evidence>
<protein>
    <submittedName>
        <fullName evidence="1">Uncharacterized protein</fullName>
    </submittedName>
</protein>
<reference evidence="2" key="1">
    <citation type="journal article" date="2019" name="Int. J. Syst. Evol. Microbiol.">
        <title>The Global Catalogue of Microorganisms (GCM) 10K type strain sequencing project: providing services to taxonomists for standard genome sequencing and annotation.</title>
        <authorList>
            <consortium name="The Broad Institute Genomics Platform"/>
            <consortium name="The Broad Institute Genome Sequencing Center for Infectious Disease"/>
            <person name="Wu L."/>
            <person name="Ma J."/>
        </authorList>
    </citation>
    <scope>NUCLEOTIDE SEQUENCE [LARGE SCALE GENOMIC DNA]</scope>
    <source>
        <strain evidence="2">NBRC 110044</strain>
    </source>
</reference>
<dbReference type="Proteomes" id="UP001156706">
    <property type="component" value="Unassembled WGS sequence"/>
</dbReference>
<name>A0ABQ5YLQ8_9NEIS</name>
<comment type="caution">
    <text evidence="1">The sequence shown here is derived from an EMBL/GenBank/DDBJ whole genome shotgun (WGS) entry which is preliminary data.</text>
</comment>
<proteinExistence type="predicted"/>
<sequence length="153" mass="17313">MSAMNLILERTEQVPYFTDIRLMLDALGVCAADYDWYISDIETNYYGTDFHSEDQWICGQQLSDFLQNNDVQFIWAVFSAVPTGHRSAVEEVPYVEGNPNYWKGTEPMPQLAGALFEIACWDSSATIFIGLPAEMEASLIRAYPETRPLIGAR</sequence>
<evidence type="ECO:0000313" key="1">
    <source>
        <dbReference type="EMBL" id="GLR14913.1"/>
    </source>
</evidence>